<protein>
    <submittedName>
        <fullName evidence="2">Uncharacterized protein</fullName>
    </submittedName>
</protein>
<name>A8F9W3_BACP2</name>
<dbReference type="eggNOG" id="ENOG502ZVV8">
    <property type="taxonomic scope" value="Bacteria"/>
</dbReference>
<dbReference type="Proteomes" id="UP000001355">
    <property type="component" value="Chromosome"/>
</dbReference>
<keyword evidence="3" id="KW-1185">Reference proteome</keyword>
<reference evidence="2 3" key="2">
    <citation type="journal article" date="2013" name="Extremophiles">
        <title>An ICEBs1-like element may be associated with the extreme radiation and desiccation resistance of Bacillus pumilus SAFR-032 spores.</title>
        <authorList>
            <person name="Tirumalai M.R."/>
            <person name="Fox G.E."/>
        </authorList>
    </citation>
    <scope>NUCLEOTIDE SEQUENCE [LARGE SCALE GENOMIC DNA]</scope>
    <source>
        <strain evidence="2 3">SAFR-032</strain>
    </source>
</reference>
<reference evidence="2 3" key="1">
    <citation type="journal article" date="2007" name="PLoS ONE">
        <title>Paradoxical DNA repair and peroxide resistance gene conservation in Bacillus pumilus SAFR-032.</title>
        <authorList>
            <person name="Gioia J."/>
            <person name="Yerrapragada S."/>
            <person name="Qin X."/>
            <person name="Jiang H."/>
            <person name="Igboeli O.C."/>
            <person name="Muzny D."/>
            <person name="Dugan-Rocha S."/>
            <person name="Ding Y."/>
            <person name="Hawes A."/>
            <person name="Liu W."/>
            <person name="Perez L."/>
            <person name="Kovar C."/>
            <person name="Dinh H."/>
            <person name="Lee S."/>
            <person name="Nazareth L."/>
            <person name="Blyth P."/>
            <person name="Holder M."/>
            <person name="Buhay C."/>
            <person name="Tirumalai M.R."/>
            <person name="Liu Y."/>
            <person name="Dasgupta I."/>
            <person name="Bokhetache L."/>
            <person name="Fujita M."/>
            <person name="Karouia F."/>
            <person name="Eswara Moorthy P."/>
            <person name="Siefert J."/>
            <person name="Uzman A."/>
            <person name="Buzumbo P."/>
            <person name="Verma A."/>
            <person name="Zwiya H."/>
            <person name="McWilliams B.D."/>
            <person name="Olowu A."/>
            <person name="Clinkenbeard K.D."/>
            <person name="Newcombe D."/>
            <person name="Golebiewski L."/>
            <person name="Petrosino J.F."/>
            <person name="Nicholson W.L."/>
            <person name="Fox G.E."/>
            <person name="Venkateswaran K."/>
            <person name="Highlander S.K."/>
            <person name="Weinstock G.M."/>
        </authorList>
    </citation>
    <scope>NUCLEOTIDE SEQUENCE [LARGE SCALE GENOMIC DNA]</scope>
    <source>
        <strain evidence="2 3">SAFR-032</strain>
    </source>
</reference>
<dbReference type="KEGG" id="bpu:BPUM_0334"/>
<dbReference type="EMBL" id="CP000813">
    <property type="protein sequence ID" value="ABV61030.1"/>
    <property type="molecule type" value="Genomic_DNA"/>
</dbReference>
<proteinExistence type="predicted"/>
<evidence type="ECO:0000313" key="2">
    <source>
        <dbReference type="EMBL" id="ABV61030.1"/>
    </source>
</evidence>
<organism evidence="2 3">
    <name type="scientific">Bacillus pumilus (strain SAFR-032)</name>
    <dbReference type="NCBI Taxonomy" id="315750"/>
    <lineage>
        <taxon>Bacteria</taxon>
        <taxon>Bacillati</taxon>
        <taxon>Bacillota</taxon>
        <taxon>Bacilli</taxon>
        <taxon>Bacillales</taxon>
        <taxon>Bacillaceae</taxon>
        <taxon>Bacillus</taxon>
    </lineage>
</organism>
<accession>A8F9W3</accession>
<feature type="signal peptide" evidence="1">
    <location>
        <begin position="1"/>
        <end position="28"/>
    </location>
</feature>
<dbReference type="OrthoDB" id="5023307at2"/>
<dbReference type="HOGENOM" id="CLU_119037_0_0_9"/>
<dbReference type="GeneID" id="5619585"/>
<dbReference type="AlphaFoldDB" id="A8F9W3"/>
<evidence type="ECO:0000313" key="3">
    <source>
        <dbReference type="Proteomes" id="UP000001355"/>
    </source>
</evidence>
<sequence length="128" mass="14121">MKRKSFVLSVIAFAGLIGSSVLPSNASATEYLGWDEDIGVVQQGFATLAASKPQSHKGYRELNDRMNRHRAVGITKWKGKKHYTTARYEKRWPLSGVITSSGRVWGTGKTIAKSGWCQGGKAKTYWGN</sequence>
<reference evidence="2 3" key="3">
    <citation type="journal article" date="2013" name="PLoS ONE">
        <title>Candidate genes that may be responsible for the unusual resistances exhibited by Bacillus pumilus SAFR-032 spores.</title>
        <authorList>
            <person name="Tirumalai M.R."/>
            <person name="Rastogi R."/>
            <person name="Zamani N."/>
            <person name="O'Bryant Williams E."/>
            <person name="Allen S."/>
            <person name="Diouf F."/>
            <person name="Kwende S."/>
            <person name="Weinstock G.M."/>
            <person name="Venkateswaran K.J."/>
            <person name="Fox G.E."/>
        </authorList>
    </citation>
    <scope>NUCLEOTIDE SEQUENCE [LARGE SCALE GENOMIC DNA]</scope>
    <source>
        <strain evidence="2 3">SAFR-032</strain>
    </source>
</reference>
<keyword evidence="1" id="KW-0732">Signal</keyword>
<evidence type="ECO:0000256" key="1">
    <source>
        <dbReference type="SAM" id="SignalP"/>
    </source>
</evidence>
<feature type="chain" id="PRO_5002721848" evidence="1">
    <location>
        <begin position="29"/>
        <end position="128"/>
    </location>
</feature>
<gene>
    <name evidence="2" type="ordered locus">BPUM_0334</name>
</gene>
<dbReference type="RefSeq" id="WP_012008900.1">
    <property type="nucleotide sequence ID" value="NC_009848.4"/>
</dbReference>
<dbReference type="STRING" id="315750.BPUM_0334"/>